<protein>
    <submittedName>
        <fullName evidence="1">Uncharacterized protein</fullName>
    </submittedName>
</protein>
<keyword evidence="2" id="KW-1185">Reference proteome</keyword>
<gene>
    <name evidence="1" type="ORF">Syun_003305</name>
</gene>
<sequence>MNNSQISQIISNGLEWYNCWLDGLRLDGETRKVRFLGLKNYQFHGKLRQGGGSSATLT</sequence>
<accession>A0AAP0L0Y3</accession>
<organism evidence="1 2">
    <name type="scientific">Stephania yunnanensis</name>
    <dbReference type="NCBI Taxonomy" id="152371"/>
    <lineage>
        <taxon>Eukaryota</taxon>
        <taxon>Viridiplantae</taxon>
        <taxon>Streptophyta</taxon>
        <taxon>Embryophyta</taxon>
        <taxon>Tracheophyta</taxon>
        <taxon>Spermatophyta</taxon>
        <taxon>Magnoliopsida</taxon>
        <taxon>Ranunculales</taxon>
        <taxon>Menispermaceae</taxon>
        <taxon>Menispermoideae</taxon>
        <taxon>Cissampelideae</taxon>
        <taxon>Stephania</taxon>
    </lineage>
</organism>
<dbReference type="Proteomes" id="UP001420932">
    <property type="component" value="Unassembled WGS sequence"/>
</dbReference>
<reference evidence="1 2" key="1">
    <citation type="submission" date="2024-01" db="EMBL/GenBank/DDBJ databases">
        <title>Genome assemblies of Stephania.</title>
        <authorList>
            <person name="Yang L."/>
        </authorList>
    </citation>
    <scope>NUCLEOTIDE SEQUENCE [LARGE SCALE GENOMIC DNA]</scope>
    <source>
        <strain evidence="1">YNDBR</strain>
        <tissue evidence="1">Leaf</tissue>
    </source>
</reference>
<dbReference type="AlphaFoldDB" id="A0AAP0L0Y3"/>
<dbReference type="EMBL" id="JBBNAF010000002">
    <property type="protein sequence ID" value="KAK9162403.1"/>
    <property type="molecule type" value="Genomic_DNA"/>
</dbReference>
<evidence type="ECO:0000313" key="2">
    <source>
        <dbReference type="Proteomes" id="UP001420932"/>
    </source>
</evidence>
<evidence type="ECO:0000313" key="1">
    <source>
        <dbReference type="EMBL" id="KAK9162403.1"/>
    </source>
</evidence>
<comment type="caution">
    <text evidence="1">The sequence shown here is derived from an EMBL/GenBank/DDBJ whole genome shotgun (WGS) entry which is preliminary data.</text>
</comment>
<proteinExistence type="predicted"/>
<name>A0AAP0L0Y3_9MAGN</name>